<reference evidence="1 2" key="1">
    <citation type="journal article" date="2011" name="J. Bacteriol.">
        <title>Genome sequence of strain IMCC3088, a proteorhodopsin-containing marine bacterium belonging to the OM60/NOR5 clade.</title>
        <authorList>
            <person name="Jang Y."/>
            <person name="Oh H.M."/>
            <person name="Kang I."/>
            <person name="Lee K."/>
            <person name="Yang S.J."/>
            <person name="Cho J.C."/>
        </authorList>
    </citation>
    <scope>NUCLEOTIDE SEQUENCE [LARGE SCALE GENOMIC DNA]</scope>
    <source>
        <strain evidence="1 2">IMCC3088</strain>
    </source>
</reference>
<protein>
    <submittedName>
        <fullName evidence="1">Hydrolase, putative</fullName>
    </submittedName>
</protein>
<dbReference type="PANTHER" id="PTHR43194:SF2">
    <property type="entry name" value="PEROXISOMAL MEMBRANE PROTEIN LPX1"/>
    <property type="match status" value="1"/>
</dbReference>
<keyword evidence="1" id="KW-0378">Hydrolase</keyword>
<dbReference type="RefSeq" id="WP_009576498.1">
    <property type="nucleotide sequence ID" value="NZ_AEIG01000067.1"/>
</dbReference>
<evidence type="ECO:0000313" key="1">
    <source>
        <dbReference type="EMBL" id="EGG29006.1"/>
    </source>
</evidence>
<dbReference type="eggNOG" id="COG2267">
    <property type="taxonomic scope" value="Bacteria"/>
</dbReference>
<name>F3L3V7_9GAMM</name>
<dbReference type="SUPFAM" id="SSF53474">
    <property type="entry name" value="alpha/beta-Hydrolases"/>
    <property type="match status" value="1"/>
</dbReference>
<dbReference type="AlphaFoldDB" id="F3L3V7"/>
<dbReference type="OrthoDB" id="5729753at2"/>
<dbReference type="InterPro" id="IPR050228">
    <property type="entry name" value="Carboxylesterase_BioH"/>
</dbReference>
<dbReference type="STRING" id="2518989.IMCC3088_2299"/>
<proteinExistence type="predicted"/>
<evidence type="ECO:0000313" key="2">
    <source>
        <dbReference type="Proteomes" id="UP000005615"/>
    </source>
</evidence>
<comment type="caution">
    <text evidence="1">The sequence shown here is derived from an EMBL/GenBank/DDBJ whole genome shotgun (WGS) entry which is preliminary data.</text>
</comment>
<dbReference type="Pfam" id="PF12697">
    <property type="entry name" value="Abhydrolase_6"/>
    <property type="match status" value="1"/>
</dbReference>
<dbReference type="GO" id="GO:0016787">
    <property type="term" value="F:hydrolase activity"/>
    <property type="evidence" value="ECO:0007669"/>
    <property type="project" value="UniProtKB-KW"/>
</dbReference>
<dbReference type="PANTHER" id="PTHR43194">
    <property type="entry name" value="HYDROLASE ALPHA/BETA FOLD FAMILY"/>
    <property type="match status" value="1"/>
</dbReference>
<dbReference type="Proteomes" id="UP000005615">
    <property type="component" value="Unassembled WGS sequence"/>
</dbReference>
<organism evidence="1 2">
    <name type="scientific">Aequoribacter fuscus</name>
    <dbReference type="NCBI Taxonomy" id="2518989"/>
    <lineage>
        <taxon>Bacteria</taxon>
        <taxon>Pseudomonadati</taxon>
        <taxon>Pseudomonadota</taxon>
        <taxon>Gammaproteobacteria</taxon>
        <taxon>Cellvibrionales</taxon>
        <taxon>Halieaceae</taxon>
        <taxon>Aequoribacter</taxon>
    </lineage>
</organism>
<keyword evidence="2" id="KW-1185">Reference proteome</keyword>
<dbReference type="EMBL" id="AEIG01000067">
    <property type="protein sequence ID" value="EGG29006.1"/>
    <property type="molecule type" value="Genomic_DNA"/>
</dbReference>
<sequence>MAIQHFAGSASTKICFAHANGYPPGSYRPLLEALADFASVYTYDHLPLRMPEGPYKGVKWGHFADDYIAQLQRAFDEPVVLLGHSLGGTVSMLTAAQQSHLCSRLILLDPVFIPPKLQLAMRLLPRSKRQQMPMVRKALRRPNFFSDYTEAFQFHRKARAFTNFSDDALWGYIRAGFGEREDGVALRFSREWEAEIYMSAPWVWSKLKRLSIPTLGLVGEQSDVVYEPVIQRWKKTQKGVTIVPMQGGHLFPLESPDAVVPLVQEFSLS</sequence>
<dbReference type="InterPro" id="IPR000073">
    <property type="entry name" value="AB_hydrolase_1"/>
</dbReference>
<gene>
    <name evidence="1" type="ORF">IMCC3088_2299</name>
</gene>
<dbReference type="InterPro" id="IPR029058">
    <property type="entry name" value="AB_hydrolase_fold"/>
</dbReference>
<dbReference type="Gene3D" id="3.40.50.1820">
    <property type="entry name" value="alpha/beta hydrolase"/>
    <property type="match status" value="1"/>
</dbReference>
<accession>F3L3V7</accession>